<evidence type="ECO:0000313" key="3">
    <source>
        <dbReference type="Proteomes" id="UP000053237"/>
    </source>
</evidence>
<name>A0A024GSW1_9STRA</name>
<organism evidence="2 3">
    <name type="scientific">Albugo candida</name>
    <dbReference type="NCBI Taxonomy" id="65357"/>
    <lineage>
        <taxon>Eukaryota</taxon>
        <taxon>Sar</taxon>
        <taxon>Stramenopiles</taxon>
        <taxon>Oomycota</taxon>
        <taxon>Peronosporomycetes</taxon>
        <taxon>Albuginales</taxon>
        <taxon>Albuginaceae</taxon>
        <taxon>Albugo</taxon>
    </lineage>
</organism>
<dbReference type="InParanoid" id="A0A024GSW1"/>
<proteinExistence type="predicted"/>
<keyword evidence="3" id="KW-1185">Reference proteome</keyword>
<dbReference type="Proteomes" id="UP000053237">
    <property type="component" value="Unassembled WGS sequence"/>
</dbReference>
<dbReference type="EMBL" id="CAIX01000378">
    <property type="protein sequence ID" value="CCI50009.1"/>
    <property type="molecule type" value="Genomic_DNA"/>
</dbReference>
<gene>
    <name evidence="2" type="ORF">BN9_115130</name>
</gene>
<reference evidence="2 3" key="1">
    <citation type="submission" date="2012-05" db="EMBL/GenBank/DDBJ databases">
        <title>Recombination and specialization in a pathogen metapopulation.</title>
        <authorList>
            <person name="Gardiner A."/>
            <person name="Kemen E."/>
            <person name="Schultz-Larsen T."/>
            <person name="MacLean D."/>
            <person name="Van Oosterhout C."/>
            <person name="Jones J.D.G."/>
        </authorList>
    </citation>
    <scope>NUCLEOTIDE SEQUENCE [LARGE SCALE GENOMIC DNA]</scope>
    <source>
        <strain evidence="2 3">Ac Nc2</strain>
    </source>
</reference>
<keyword evidence="1" id="KW-0472">Membrane</keyword>
<comment type="caution">
    <text evidence="2">The sequence shown here is derived from an EMBL/GenBank/DDBJ whole genome shotgun (WGS) entry which is preliminary data.</text>
</comment>
<feature type="transmembrane region" description="Helical" evidence="1">
    <location>
        <begin position="6"/>
        <end position="24"/>
    </location>
</feature>
<evidence type="ECO:0000313" key="2">
    <source>
        <dbReference type="EMBL" id="CCI50009.1"/>
    </source>
</evidence>
<protein>
    <submittedName>
        <fullName evidence="2">Uncharacterized protein</fullName>
    </submittedName>
</protein>
<keyword evidence="1" id="KW-0812">Transmembrane</keyword>
<keyword evidence="1" id="KW-1133">Transmembrane helix</keyword>
<sequence length="177" mass="20653">MPSRIYIPQSGIIGIRGTVFSFIAETKKKMIPRRHGYSLQGIAKFDVRTVRVASVLKASAFYVDYFIFSNPVDFVVTTRAQIEDDVFASRKEHHCRWIVHFNFWKDFRICFRFLVALVRFGIFLNRRSPASTYIASKICYFDDVNAIFCKSTQYFVHLHVRGIVVMYDQNTKTLKVA</sequence>
<evidence type="ECO:0000256" key="1">
    <source>
        <dbReference type="SAM" id="Phobius"/>
    </source>
</evidence>
<dbReference type="AlphaFoldDB" id="A0A024GSW1"/>
<accession>A0A024GSW1</accession>